<dbReference type="InterPro" id="IPR036390">
    <property type="entry name" value="WH_DNA-bd_sf"/>
</dbReference>
<dbReference type="EMBL" id="FQXG01000003">
    <property type="protein sequence ID" value="SHH54347.1"/>
    <property type="molecule type" value="Genomic_DNA"/>
</dbReference>
<dbReference type="InterPro" id="IPR036388">
    <property type="entry name" value="WH-like_DNA-bd_sf"/>
</dbReference>
<dbReference type="SUPFAM" id="SSF46785">
    <property type="entry name" value="Winged helix' DNA-binding domain"/>
    <property type="match status" value="1"/>
</dbReference>
<dbReference type="AlphaFoldDB" id="A0A1M5TU83"/>
<sequence length="130" mass="14491">MTTARIGVMPEHMIRRRMLAIAKGAYIPEPGEPKVWYASMKAASAVFSEENMNLLRIIDEKKPETVSELAELTGRAKSNLSVTLKNLEQKSLIRMVAGKGKAKKPVAMFTDVEIVISLAFERRFEALQVA</sequence>
<dbReference type="Gene3D" id="1.10.10.10">
    <property type="entry name" value="Winged helix-like DNA-binding domain superfamily/Winged helix DNA-binding domain"/>
    <property type="match status" value="1"/>
</dbReference>
<gene>
    <name evidence="1" type="ORF">SAMN02745129_2281</name>
</gene>
<name>A0A1M5TU83_9GAMM</name>
<dbReference type="Pfam" id="PF25212">
    <property type="entry name" value="HVO_A0114"/>
    <property type="match status" value="1"/>
</dbReference>
<protein>
    <submittedName>
        <fullName evidence="1">Predicted transcriptional regulator</fullName>
    </submittedName>
</protein>
<keyword evidence="2" id="KW-1185">Reference proteome</keyword>
<reference evidence="1 2" key="1">
    <citation type="submission" date="2016-11" db="EMBL/GenBank/DDBJ databases">
        <authorList>
            <person name="Jaros S."/>
            <person name="Januszkiewicz K."/>
            <person name="Wedrychowicz H."/>
        </authorList>
    </citation>
    <scope>NUCLEOTIDE SEQUENCE [LARGE SCALE GENOMIC DNA]</scope>
    <source>
        <strain evidence="1 2">DSM 16917</strain>
    </source>
</reference>
<dbReference type="OrthoDB" id="8449527at2"/>
<dbReference type="RefSeq" id="WP_067655971.1">
    <property type="nucleotide sequence ID" value="NZ_FQXG01000003.1"/>
</dbReference>
<organism evidence="1 2">
    <name type="scientific">Ferrimonas marina</name>
    <dbReference type="NCBI Taxonomy" id="299255"/>
    <lineage>
        <taxon>Bacteria</taxon>
        <taxon>Pseudomonadati</taxon>
        <taxon>Pseudomonadota</taxon>
        <taxon>Gammaproteobacteria</taxon>
        <taxon>Alteromonadales</taxon>
        <taxon>Ferrimonadaceae</taxon>
        <taxon>Ferrimonas</taxon>
    </lineage>
</organism>
<accession>A0A1M5TU83</accession>
<evidence type="ECO:0000313" key="1">
    <source>
        <dbReference type="EMBL" id="SHH54347.1"/>
    </source>
</evidence>
<evidence type="ECO:0000313" key="2">
    <source>
        <dbReference type="Proteomes" id="UP000184268"/>
    </source>
</evidence>
<dbReference type="Proteomes" id="UP000184268">
    <property type="component" value="Unassembled WGS sequence"/>
</dbReference>
<proteinExistence type="predicted"/>
<dbReference type="STRING" id="299255.SAMN02745129_2281"/>